<dbReference type="Gene3D" id="3.20.20.80">
    <property type="entry name" value="Glycosidases"/>
    <property type="match status" value="1"/>
</dbReference>
<name>A0ABW5XR69_9SPHI</name>
<keyword evidence="3 6" id="KW-0732">Signal</keyword>
<organism evidence="8 9">
    <name type="scientific">Mucilaginibacter antarcticus</name>
    <dbReference type="NCBI Taxonomy" id="1855725"/>
    <lineage>
        <taxon>Bacteria</taxon>
        <taxon>Pseudomonadati</taxon>
        <taxon>Bacteroidota</taxon>
        <taxon>Sphingobacteriia</taxon>
        <taxon>Sphingobacteriales</taxon>
        <taxon>Sphingobacteriaceae</taxon>
        <taxon>Mucilaginibacter</taxon>
    </lineage>
</organism>
<evidence type="ECO:0000256" key="2">
    <source>
        <dbReference type="ARBA" id="ARBA00012662"/>
    </source>
</evidence>
<dbReference type="Pfam" id="PF00754">
    <property type="entry name" value="F5_F8_type_C"/>
    <property type="match status" value="1"/>
</dbReference>
<dbReference type="RefSeq" id="WP_377127190.1">
    <property type="nucleotide sequence ID" value="NZ_JBHUHN010000001.1"/>
</dbReference>
<dbReference type="PROSITE" id="PS50022">
    <property type="entry name" value="FA58C_3"/>
    <property type="match status" value="1"/>
</dbReference>
<dbReference type="InterPro" id="IPR000421">
    <property type="entry name" value="FA58C"/>
</dbReference>
<feature type="domain" description="F5/8 type C" evidence="7">
    <location>
        <begin position="353"/>
        <end position="489"/>
    </location>
</feature>
<accession>A0ABW5XR69</accession>
<sequence>MIKTLFIALLCRLSTSVYSQSAPKPYGPLPTKGQLQWQETEMYAIIHFGPDTYTDKEWGFGDENPAVMNPTKFSATQIVGAAKAGGLKGIVVVAKHHDGFCMWPTKTTTHNISKSPYKNGKGDILKEYREACDKLGMKMGVYCSPWDRNNPLYGKPEYVTDVYRRQLLELYSNYGPLFIVWHDGANGGDGYYGGAKEKRTIDRSTYYGWDETWGIARKLQPNAVIFGDVGPDVRWVGNERGIAGETSWATYTPHAPEAGKLAGNGFVLDKEGIEGHRDGKYWMPAECDVSIRPGWFYHADQDDKVKSPAALLNLYYKSVGHGACLDLGLSPNRLGLLADGDVRALAEFGKILEATFKINLAKGATVTASNVRGRNKTVYGTAKLFDTDRYSYWATDDHVTTPELVIDMHQPTIFNVIRLRENIKLGQRIDAVAVDAYLDGKWQELATVTSIGGNRSIRLDKDVTASKVRLRIINAAAGIALSDFGLYKQPNISTQN</sequence>
<dbReference type="PANTHER" id="PTHR10030:SF37">
    <property type="entry name" value="ALPHA-L-FUCOSIDASE-RELATED"/>
    <property type="match status" value="1"/>
</dbReference>
<dbReference type="Gene3D" id="2.60.120.260">
    <property type="entry name" value="Galactose-binding domain-like"/>
    <property type="match status" value="1"/>
</dbReference>
<dbReference type="SUPFAM" id="SSF51445">
    <property type="entry name" value="(Trans)glycosidases"/>
    <property type="match status" value="1"/>
</dbReference>
<gene>
    <name evidence="8" type="ORF">ACFSYC_11095</name>
</gene>
<dbReference type="SMART" id="SM00812">
    <property type="entry name" value="Alpha_L_fucos"/>
    <property type="match status" value="1"/>
</dbReference>
<evidence type="ECO:0000313" key="9">
    <source>
        <dbReference type="Proteomes" id="UP001597601"/>
    </source>
</evidence>
<comment type="caution">
    <text evidence="8">The sequence shown here is derived from an EMBL/GenBank/DDBJ whole genome shotgun (WGS) entry which is preliminary data.</text>
</comment>
<evidence type="ECO:0000256" key="4">
    <source>
        <dbReference type="ARBA" id="ARBA00022801"/>
    </source>
</evidence>
<evidence type="ECO:0000259" key="7">
    <source>
        <dbReference type="PROSITE" id="PS50022"/>
    </source>
</evidence>
<feature type="signal peptide" evidence="6">
    <location>
        <begin position="1"/>
        <end position="19"/>
    </location>
</feature>
<keyword evidence="4" id="KW-0378">Hydrolase</keyword>
<evidence type="ECO:0000256" key="5">
    <source>
        <dbReference type="ARBA" id="ARBA00023295"/>
    </source>
</evidence>
<dbReference type="EC" id="3.2.1.51" evidence="2"/>
<protein>
    <recommendedName>
        <fullName evidence="2">alpha-L-fucosidase</fullName>
        <ecNumber evidence="2">3.2.1.51</ecNumber>
    </recommendedName>
</protein>
<dbReference type="Pfam" id="PF01120">
    <property type="entry name" value="Alpha_L_fucos"/>
    <property type="match status" value="1"/>
</dbReference>
<evidence type="ECO:0000313" key="8">
    <source>
        <dbReference type="EMBL" id="MFD2865233.1"/>
    </source>
</evidence>
<evidence type="ECO:0000256" key="1">
    <source>
        <dbReference type="ARBA" id="ARBA00007951"/>
    </source>
</evidence>
<dbReference type="PANTHER" id="PTHR10030">
    <property type="entry name" value="ALPHA-L-FUCOSIDASE"/>
    <property type="match status" value="1"/>
</dbReference>
<dbReference type="Proteomes" id="UP001597601">
    <property type="component" value="Unassembled WGS sequence"/>
</dbReference>
<dbReference type="InterPro" id="IPR008979">
    <property type="entry name" value="Galactose-bd-like_sf"/>
</dbReference>
<dbReference type="InterPro" id="IPR017853">
    <property type="entry name" value="GH"/>
</dbReference>
<reference evidence="9" key="1">
    <citation type="journal article" date="2019" name="Int. J. Syst. Evol. Microbiol.">
        <title>The Global Catalogue of Microorganisms (GCM) 10K type strain sequencing project: providing services to taxonomists for standard genome sequencing and annotation.</title>
        <authorList>
            <consortium name="The Broad Institute Genomics Platform"/>
            <consortium name="The Broad Institute Genome Sequencing Center for Infectious Disease"/>
            <person name="Wu L."/>
            <person name="Ma J."/>
        </authorList>
    </citation>
    <scope>NUCLEOTIDE SEQUENCE [LARGE SCALE GENOMIC DNA]</scope>
    <source>
        <strain evidence="9">KCTC 52232</strain>
    </source>
</reference>
<dbReference type="SUPFAM" id="SSF49785">
    <property type="entry name" value="Galactose-binding domain-like"/>
    <property type="match status" value="1"/>
</dbReference>
<keyword evidence="9" id="KW-1185">Reference proteome</keyword>
<evidence type="ECO:0000256" key="3">
    <source>
        <dbReference type="ARBA" id="ARBA00022729"/>
    </source>
</evidence>
<evidence type="ECO:0000256" key="6">
    <source>
        <dbReference type="SAM" id="SignalP"/>
    </source>
</evidence>
<dbReference type="EMBL" id="JBHUON010000012">
    <property type="protein sequence ID" value="MFD2865233.1"/>
    <property type="molecule type" value="Genomic_DNA"/>
</dbReference>
<proteinExistence type="inferred from homology"/>
<dbReference type="InterPro" id="IPR057739">
    <property type="entry name" value="Glyco_hydro_29_N"/>
</dbReference>
<comment type="similarity">
    <text evidence="1">Belongs to the glycosyl hydrolase 29 family.</text>
</comment>
<feature type="chain" id="PRO_5045930253" description="alpha-L-fucosidase" evidence="6">
    <location>
        <begin position="20"/>
        <end position="496"/>
    </location>
</feature>
<dbReference type="InterPro" id="IPR000933">
    <property type="entry name" value="Glyco_hydro_29"/>
</dbReference>
<keyword evidence="5" id="KW-0326">Glycosidase</keyword>